<keyword evidence="7" id="KW-1015">Disulfide bond</keyword>
<evidence type="ECO:0000313" key="10">
    <source>
        <dbReference type="EMBL" id="CAL1569962.1"/>
    </source>
</evidence>
<dbReference type="SMART" id="SM00131">
    <property type="entry name" value="KU"/>
    <property type="match status" value="4"/>
</dbReference>
<dbReference type="EMBL" id="OZ035823">
    <property type="protein sequence ID" value="CAL1569962.1"/>
    <property type="molecule type" value="Genomic_DNA"/>
</dbReference>
<evidence type="ECO:0000256" key="6">
    <source>
        <dbReference type="ARBA" id="ARBA00022900"/>
    </source>
</evidence>
<dbReference type="InterPro" id="IPR050098">
    <property type="entry name" value="TFPI/VKTCI-like"/>
</dbReference>
<dbReference type="GO" id="GO:0005615">
    <property type="term" value="C:extracellular space"/>
    <property type="evidence" value="ECO:0007669"/>
    <property type="project" value="TreeGrafter"/>
</dbReference>
<dbReference type="CDD" id="cd00109">
    <property type="entry name" value="Kunitz-type"/>
    <property type="match status" value="4"/>
</dbReference>
<dbReference type="InterPro" id="IPR020901">
    <property type="entry name" value="Prtase_inh_Kunz-CS"/>
</dbReference>
<keyword evidence="6" id="KW-0722">Serine protease inhibitor</keyword>
<keyword evidence="3" id="KW-0964">Secreted</keyword>
<reference evidence="10 11" key="1">
    <citation type="submission" date="2024-04" db="EMBL/GenBank/DDBJ databases">
        <authorList>
            <person name="Waldvogel A.-M."/>
            <person name="Schoenle A."/>
        </authorList>
    </citation>
    <scope>NUCLEOTIDE SEQUENCE [LARGE SCALE GENOMIC DNA]</scope>
</reference>
<keyword evidence="4" id="KW-0800">Toxin</keyword>
<feature type="domain" description="BPTI/Kunitz inhibitor" evidence="9">
    <location>
        <begin position="239"/>
        <end position="289"/>
    </location>
</feature>
<feature type="signal peptide" evidence="8">
    <location>
        <begin position="1"/>
        <end position="23"/>
    </location>
</feature>
<dbReference type="InterPro" id="IPR002223">
    <property type="entry name" value="Kunitz_BPTI"/>
</dbReference>
<dbReference type="PRINTS" id="PR00759">
    <property type="entry name" value="BASICPTASE"/>
</dbReference>
<evidence type="ECO:0000256" key="3">
    <source>
        <dbReference type="ARBA" id="ARBA00022525"/>
    </source>
</evidence>
<feature type="domain" description="BPTI/Kunitz inhibitor" evidence="9">
    <location>
        <begin position="33"/>
        <end position="84"/>
    </location>
</feature>
<dbReference type="FunFam" id="4.10.410.10:FF:000020">
    <property type="entry name" value="Collagen, type VI, alpha 3"/>
    <property type="match status" value="2"/>
</dbReference>
<dbReference type="InterPro" id="IPR036880">
    <property type="entry name" value="Kunitz_BPTI_sf"/>
</dbReference>
<keyword evidence="11" id="KW-1185">Reference proteome</keyword>
<protein>
    <recommendedName>
        <fullName evidence="9">BPTI/Kunitz inhibitor domain-containing protein</fullName>
    </recommendedName>
</protein>
<accession>A0AAV2J1R3</accession>
<sequence>MESSVILGCLLVLVCSLMPCGLCADKDQTPDFCQLSPDSNPTCMAYMPQYFYNSTSQECEEFIYGGCGGNQNRFGSKKKCLETCYRPAVTEKVNLDSTLLKYKGACNLPAESGPCMGYMPMYFYNGTSGQCEIFIYGGCKGNANRFKDSTSCQMYCRAVPPLNSTEVCNLPPKTGPCNALFHKLYYNPETQRCEPFIYGGCEGNANNFDSAEACQFVCHPDGSDVITPLVATGRAVDECSVAPEAGPCRMNLPRFFYNSTSQKCELFTYGGCDGNKNRFVSERECHLNCPFRGPRMRTVAQPESNVCLLPSDPGLCKAHVPRFYFNTITKNYDIH</sequence>
<comment type="similarity">
    <text evidence="2">Belongs to the venom Kunitz-type family.</text>
</comment>
<organism evidence="10 11">
    <name type="scientific">Knipowitschia caucasica</name>
    <name type="common">Caucasian dwarf goby</name>
    <name type="synonym">Pomatoschistus caucasicus</name>
    <dbReference type="NCBI Taxonomy" id="637954"/>
    <lineage>
        <taxon>Eukaryota</taxon>
        <taxon>Metazoa</taxon>
        <taxon>Chordata</taxon>
        <taxon>Craniata</taxon>
        <taxon>Vertebrata</taxon>
        <taxon>Euteleostomi</taxon>
        <taxon>Actinopterygii</taxon>
        <taxon>Neopterygii</taxon>
        <taxon>Teleostei</taxon>
        <taxon>Neoteleostei</taxon>
        <taxon>Acanthomorphata</taxon>
        <taxon>Gobiaria</taxon>
        <taxon>Gobiiformes</taxon>
        <taxon>Gobioidei</taxon>
        <taxon>Gobiidae</taxon>
        <taxon>Gobiinae</taxon>
        <taxon>Knipowitschia</taxon>
    </lineage>
</organism>
<dbReference type="FunFam" id="4.10.410.10:FF:000011">
    <property type="entry name" value="Tissue factor pathway inhibitor"/>
    <property type="match status" value="1"/>
</dbReference>
<evidence type="ECO:0000256" key="5">
    <source>
        <dbReference type="ARBA" id="ARBA00022690"/>
    </source>
</evidence>
<proteinExistence type="inferred from homology"/>
<dbReference type="PROSITE" id="PS00280">
    <property type="entry name" value="BPTI_KUNITZ_1"/>
    <property type="match status" value="3"/>
</dbReference>
<keyword evidence="8" id="KW-0732">Signal</keyword>
<evidence type="ECO:0000256" key="7">
    <source>
        <dbReference type="ARBA" id="ARBA00023157"/>
    </source>
</evidence>
<evidence type="ECO:0000256" key="1">
    <source>
        <dbReference type="ARBA" id="ARBA00004613"/>
    </source>
</evidence>
<feature type="domain" description="BPTI/Kunitz inhibitor" evidence="9">
    <location>
        <begin position="168"/>
        <end position="218"/>
    </location>
</feature>
<evidence type="ECO:0000313" key="11">
    <source>
        <dbReference type="Proteomes" id="UP001497482"/>
    </source>
</evidence>
<dbReference type="Pfam" id="PF00014">
    <property type="entry name" value="Kunitz_BPTI"/>
    <property type="match status" value="4"/>
</dbReference>
<comment type="subcellular location">
    <subcellularLocation>
        <location evidence="1">Secreted</location>
    </subcellularLocation>
</comment>
<dbReference type="SUPFAM" id="SSF57362">
    <property type="entry name" value="BPTI-like"/>
    <property type="match status" value="5"/>
</dbReference>
<dbReference type="PROSITE" id="PS50279">
    <property type="entry name" value="BPTI_KUNITZ_2"/>
    <property type="match status" value="4"/>
</dbReference>
<dbReference type="FunFam" id="4.10.410.10:FF:000004">
    <property type="entry name" value="Tissue factor pathway inhibitor"/>
    <property type="match status" value="1"/>
</dbReference>
<feature type="chain" id="PRO_5043853157" description="BPTI/Kunitz inhibitor domain-containing protein" evidence="8">
    <location>
        <begin position="24"/>
        <end position="335"/>
    </location>
</feature>
<keyword evidence="5" id="KW-0646">Protease inhibitor</keyword>
<evidence type="ECO:0000256" key="2">
    <source>
        <dbReference type="ARBA" id="ARBA00008415"/>
    </source>
</evidence>
<dbReference type="AlphaFoldDB" id="A0AAV2J1R3"/>
<dbReference type="Proteomes" id="UP001497482">
    <property type="component" value="Chromosome 1"/>
</dbReference>
<name>A0AAV2J1R3_KNICA</name>
<evidence type="ECO:0000259" key="9">
    <source>
        <dbReference type="PROSITE" id="PS50279"/>
    </source>
</evidence>
<dbReference type="GO" id="GO:0004867">
    <property type="term" value="F:serine-type endopeptidase inhibitor activity"/>
    <property type="evidence" value="ECO:0007669"/>
    <property type="project" value="UniProtKB-KW"/>
</dbReference>
<gene>
    <name evidence="10" type="ORF">KC01_LOCUS2319</name>
</gene>
<feature type="domain" description="BPTI/Kunitz inhibitor" evidence="9">
    <location>
        <begin position="106"/>
        <end position="156"/>
    </location>
</feature>
<dbReference type="PANTHER" id="PTHR10083:SF217">
    <property type="entry name" value="BOOPHILIN-H2"/>
    <property type="match status" value="1"/>
</dbReference>
<dbReference type="PANTHER" id="PTHR10083">
    <property type="entry name" value="KUNITZ-TYPE PROTEASE INHIBITOR-RELATED"/>
    <property type="match status" value="1"/>
</dbReference>
<evidence type="ECO:0000256" key="4">
    <source>
        <dbReference type="ARBA" id="ARBA00022656"/>
    </source>
</evidence>
<dbReference type="Gene3D" id="4.10.410.10">
    <property type="entry name" value="Pancreatic trypsin inhibitor Kunitz domain"/>
    <property type="match status" value="4"/>
</dbReference>
<evidence type="ECO:0000256" key="8">
    <source>
        <dbReference type="SAM" id="SignalP"/>
    </source>
</evidence>